<keyword evidence="2 5" id="KW-0812">Transmembrane</keyword>
<keyword evidence="8" id="KW-1185">Reference proteome</keyword>
<feature type="transmembrane region" description="Helical" evidence="5">
    <location>
        <begin position="55"/>
        <end position="73"/>
    </location>
</feature>
<keyword evidence="4 5" id="KW-0472">Membrane</keyword>
<keyword evidence="3 5" id="KW-1133">Transmembrane helix</keyword>
<name>A0A0L0WA13_GOTPU</name>
<dbReference type="SUPFAM" id="SSF141322">
    <property type="entry name" value="NfeD domain-like"/>
    <property type="match status" value="1"/>
</dbReference>
<dbReference type="Proteomes" id="UP000037267">
    <property type="component" value="Unassembled WGS sequence"/>
</dbReference>
<evidence type="ECO:0000256" key="1">
    <source>
        <dbReference type="ARBA" id="ARBA00004141"/>
    </source>
</evidence>
<gene>
    <name evidence="7" type="ORF">CLPU_9c00360</name>
</gene>
<dbReference type="EMBL" id="LGSS01000009">
    <property type="protein sequence ID" value="KNF08140.1"/>
    <property type="molecule type" value="Genomic_DNA"/>
</dbReference>
<feature type="transmembrane region" description="Helical" evidence="5">
    <location>
        <begin position="31"/>
        <end position="49"/>
    </location>
</feature>
<dbReference type="AlphaFoldDB" id="A0A0L0WA13"/>
<proteinExistence type="predicted"/>
<dbReference type="PANTHER" id="PTHR33507">
    <property type="entry name" value="INNER MEMBRANE PROTEIN YBBJ"/>
    <property type="match status" value="1"/>
</dbReference>
<dbReference type="PANTHER" id="PTHR33507:SF3">
    <property type="entry name" value="INNER MEMBRANE PROTEIN YBBJ"/>
    <property type="match status" value="1"/>
</dbReference>
<dbReference type="InterPro" id="IPR052165">
    <property type="entry name" value="Membrane_assoc_protease"/>
</dbReference>
<dbReference type="PATRIC" id="fig|1503.3.peg.3316"/>
<feature type="domain" description="NfeD-like C-terminal" evidence="6">
    <location>
        <begin position="91"/>
        <end position="150"/>
    </location>
</feature>
<reference evidence="8" key="1">
    <citation type="submission" date="2015-07" db="EMBL/GenBank/DDBJ databases">
        <title>Draft genome sequence of the purine-degrading Gottschalkia purinilyticum DSM 1384 (formerly Clostridium purinilyticum).</title>
        <authorList>
            <person name="Poehlein A."/>
            <person name="Schiel-Bengelsdorf B."/>
            <person name="Bengelsdorf F.R."/>
            <person name="Daniel R."/>
            <person name="Duerre P."/>
        </authorList>
    </citation>
    <scope>NUCLEOTIDE SEQUENCE [LARGE SCALE GENOMIC DNA]</scope>
    <source>
        <strain evidence="8">DSM 1384</strain>
    </source>
</reference>
<accession>A0A0L0WA13</accession>
<evidence type="ECO:0000313" key="8">
    <source>
        <dbReference type="Proteomes" id="UP000037267"/>
    </source>
</evidence>
<dbReference type="InterPro" id="IPR002810">
    <property type="entry name" value="NfeD-like_C"/>
</dbReference>
<dbReference type="GO" id="GO:0005886">
    <property type="term" value="C:plasma membrane"/>
    <property type="evidence" value="ECO:0007669"/>
    <property type="project" value="TreeGrafter"/>
</dbReference>
<organism evidence="7 8">
    <name type="scientific">Gottschalkia purinilytica</name>
    <name type="common">Clostridium purinilyticum</name>
    <dbReference type="NCBI Taxonomy" id="1503"/>
    <lineage>
        <taxon>Bacteria</taxon>
        <taxon>Bacillati</taxon>
        <taxon>Bacillota</taxon>
        <taxon>Tissierellia</taxon>
        <taxon>Tissierellales</taxon>
        <taxon>Gottschalkiaceae</taxon>
        <taxon>Gottschalkia</taxon>
    </lineage>
</organism>
<evidence type="ECO:0000313" key="7">
    <source>
        <dbReference type="EMBL" id="KNF08140.1"/>
    </source>
</evidence>
<dbReference type="STRING" id="1503.CLPU_9c00360"/>
<evidence type="ECO:0000256" key="5">
    <source>
        <dbReference type="SAM" id="Phobius"/>
    </source>
</evidence>
<evidence type="ECO:0000256" key="3">
    <source>
        <dbReference type="ARBA" id="ARBA00022989"/>
    </source>
</evidence>
<dbReference type="Gene3D" id="2.40.50.140">
    <property type="entry name" value="Nucleic acid-binding proteins"/>
    <property type="match status" value="1"/>
</dbReference>
<protein>
    <submittedName>
        <fullName evidence="7">Nodulation efficiency protein D-like protein</fullName>
    </submittedName>
</protein>
<evidence type="ECO:0000256" key="2">
    <source>
        <dbReference type="ARBA" id="ARBA00022692"/>
    </source>
</evidence>
<dbReference type="InterPro" id="IPR012340">
    <property type="entry name" value="NA-bd_OB-fold"/>
</dbReference>
<dbReference type="RefSeq" id="WP_050355508.1">
    <property type="nucleotide sequence ID" value="NZ_LGSS01000009.1"/>
</dbReference>
<sequence length="152" mass="16643">MEFATLGFTLTAELFWIIVAVICGVVEIATLGITSIWFVVGALIAWLLAELNLPFEIQILAFFISSGVMLYFTRPIAQRLLKIGHAKTNTDLLIGEIGIVIKDIETINSVGQVKVKGQVWSAKTSGEEDIAKDEKIEVVGIEGVKLIVKKIK</sequence>
<dbReference type="OrthoDB" id="5054at2"/>
<comment type="caution">
    <text evidence="7">The sequence shown here is derived from an EMBL/GenBank/DDBJ whole genome shotgun (WGS) entry which is preliminary data.</text>
</comment>
<comment type="subcellular location">
    <subcellularLocation>
        <location evidence="1">Membrane</location>
        <topology evidence="1">Multi-pass membrane protein</topology>
    </subcellularLocation>
</comment>
<dbReference type="Pfam" id="PF01957">
    <property type="entry name" value="NfeD"/>
    <property type="match status" value="1"/>
</dbReference>
<evidence type="ECO:0000256" key="4">
    <source>
        <dbReference type="ARBA" id="ARBA00023136"/>
    </source>
</evidence>
<feature type="transmembrane region" description="Helical" evidence="5">
    <location>
        <begin position="6"/>
        <end position="26"/>
    </location>
</feature>
<evidence type="ECO:0000259" key="6">
    <source>
        <dbReference type="Pfam" id="PF01957"/>
    </source>
</evidence>